<dbReference type="Proteomes" id="UP000294862">
    <property type="component" value="Unassembled WGS sequence"/>
</dbReference>
<feature type="DNA-binding region" description="H-T-H motif" evidence="2">
    <location>
        <begin position="41"/>
        <end position="60"/>
    </location>
</feature>
<dbReference type="InterPro" id="IPR041669">
    <property type="entry name" value="TetR_C_15"/>
</dbReference>
<dbReference type="OrthoDB" id="9816320at2"/>
<dbReference type="AlphaFoldDB" id="A0A4R2IGM8"/>
<dbReference type="Pfam" id="PF17918">
    <property type="entry name" value="TetR_C_15"/>
    <property type="match status" value="1"/>
</dbReference>
<evidence type="ECO:0000313" key="5">
    <source>
        <dbReference type="Proteomes" id="UP000294862"/>
    </source>
</evidence>
<keyword evidence="5" id="KW-1185">Reference proteome</keyword>
<accession>A0A4R2IGM8</accession>
<protein>
    <submittedName>
        <fullName evidence="4">TetR family transcriptional regulator</fullName>
    </submittedName>
</protein>
<dbReference type="InterPro" id="IPR023772">
    <property type="entry name" value="DNA-bd_HTH_TetR-type_CS"/>
</dbReference>
<sequence length="222" mass="24341">MRRAALQPRKIATQRRSRATVDALVEATARILVREGFDKASTNRIAEVAGVGIGSLYQYFPGKEALVVAVAERHQREIMQQVQARLAGILDQPVHAAMRTIVAAAIDAHRVDPALHRVLAEQIPRVGKLAGLATFDRGNYAAFRTWLEARRRELRVADPELAAFVCVNAIEALAHNAVLHAPKMLSDERAAALVEEGARMLAGYLAPRHAGGRRVSRRTRPA</sequence>
<dbReference type="InterPro" id="IPR009057">
    <property type="entry name" value="Homeodomain-like_sf"/>
</dbReference>
<evidence type="ECO:0000259" key="3">
    <source>
        <dbReference type="PROSITE" id="PS50977"/>
    </source>
</evidence>
<dbReference type="EMBL" id="SLWQ01000001">
    <property type="protein sequence ID" value="TCO42868.1"/>
    <property type="molecule type" value="Genomic_DNA"/>
</dbReference>
<dbReference type="PANTHER" id="PTHR30055">
    <property type="entry name" value="HTH-TYPE TRANSCRIPTIONAL REGULATOR RUTR"/>
    <property type="match status" value="1"/>
</dbReference>
<dbReference type="GO" id="GO:0000976">
    <property type="term" value="F:transcription cis-regulatory region binding"/>
    <property type="evidence" value="ECO:0007669"/>
    <property type="project" value="TreeGrafter"/>
</dbReference>
<dbReference type="PROSITE" id="PS01081">
    <property type="entry name" value="HTH_TETR_1"/>
    <property type="match status" value="1"/>
</dbReference>
<name>A0A4R2IGM8_9GAMM</name>
<dbReference type="InterPro" id="IPR050109">
    <property type="entry name" value="HTH-type_TetR-like_transc_reg"/>
</dbReference>
<dbReference type="SUPFAM" id="SSF46689">
    <property type="entry name" value="Homeodomain-like"/>
    <property type="match status" value="1"/>
</dbReference>
<dbReference type="PRINTS" id="PR00455">
    <property type="entry name" value="HTHTETR"/>
</dbReference>
<dbReference type="RefSeq" id="WP_131992351.1">
    <property type="nucleotide sequence ID" value="NZ_SLWQ01000001.1"/>
</dbReference>
<dbReference type="PANTHER" id="PTHR30055:SF223">
    <property type="entry name" value="HTH-TYPE TRANSCRIPTIONAL REGULATOR UIDR"/>
    <property type="match status" value="1"/>
</dbReference>
<evidence type="ECO:0000256" key="1">
    <source>
        <dbReference type="ARBA" id="ARBA00023125"/>
    </source>
</evidence>
<evidence type="ECO:0000313" key="4">
    <source>
        <dbReference type="EMBL" id="TCO42868.1"/>
    </source>
</evidence>
<gene>
    <name evidence="4" type="ORF">EV148_101275</name>
</gene>
<dbReference type="InterPro" id="IPR001647">
    <property type="entry name" value="HTH_TetR"/>
</dbReference>
<dbReference type="PROSITE" id="PS50977">
    <property type="entry name" value="HTH_TETR_2"/>
    <property type="match status" value="1"/>
</dbReference>
<organism evidence="4 5">
    <name type="scientific">Dokdonella fugitiva</name>
    <dbReference type="NCBI Taxonomy" id="328517"/>
    <lineage>
        <taxon>Bacteria</taxon>
        <taxon>Pseudomonadati</taxon>
        <taxon>Pseudomonadota</taxon>
        <taxon>Gammaproteobacteria</taxon>
        <taxon>Lysobacterales</taxon>
        <taxon>Rhodanobacteraceae</taxon>
        <taxon>Dokdonella</taxon>
    </lineage>
</organism>
<reference evidence="4 5" key="1">
    <citation type="journal article" date="2015" name="Stand. Genomic Sci.">
        <title>Genomic Encyclopedia of Bacterial and Archaeal Type Strains, Phase III: the genomes of soil and plant-associated and newly described type strains.</title>
        <authorList>
            <person name="Whitman W.B."/>
            <person name="Woyke T."/>
            <person name="Klenk H.P."/>
            <person name="Zhou Y."/>
            <person name="Lilburn T.G."/>
            <person name="Beck B.J."/>
            <person name="De Vos P."/>
            <person name="Vandamme P."/>
            <person name="Eisen J.A."/>
            <person name="Garrity G."/>
            <person name="Hugenholtz P."/>
            <person name="Kyrpides N.C."/>
        </authorList>
    </citation>
    <scope>NUCLEOTIDE SEQUENCE [LARGE SCALE GENOMIC DNA]</scope>
    <source>
        <strain evidence="4 5">A3</strain>
    </source>
</reference>
<dbReference type="Pfam" id="PF00440">
    <property type="entry name" value="TetR_N"/>
    <property type="match status" value="1"/>
</dbReference>
<dbReference type="GO" id="GO:0003700">
    <property type="term" value="F:DNA-binding transcription factor activity"/>
    <property type="evidence" value="ECO:0007669"/>
    <property type="project" value="TreeGrafter"/>
</dbReference>
<proteinExistence type="predicted"/>
<comment type="caution">
    <text evidence="4">The sequence shown here is derived from an EMBL/GenBank/DDBJ whole genome shotgun (WGS) entry which is preliminary data.</text>
</comment>
<keyword evidence="1 2" id="KW-0238">DNA-binding</keyword>
<dbReference type="Gene3D" id="1.10.357.10">
    <property type="entry name" value="Tetracycline Repressor, domain 2"/>
    <property type="match status" value="1"/>
</dbReference>
<evidence type="ECO:0000256" key="2">
    <source>
        <dbReference type="PROSITE-ProRule" id="PRU00335"/>
    </source>
</evidence>
<feature type="domain" description="HTH tetR-type" evidence="3">
    <location>
        <begin position="18"/>
        <end position="78"/>
    </location>
</feature>